<proteinExistence type="inferred from homology"/>
<feature type="compositionally biased region" description="Basic and acidic residues" evidence="8">
    <location>
        <begin position="235"/>
        <end position="259"/>
    </location>
</feature>
<dbReference type="PANTHER" id="PTHR12707:SF0">
    <property type="entry name" value="PININ"/>
    <property type="match status" value="1"/>
</dbReference>
<reference evidence="10 11" key="1">
    <citation type="journal article" date="2018" name="Mol. Ecol.">
        <title>The obligate alkalophilic soda-lake fungus Sodiomyces alkalinus has shifted to a protein diet.</title>
        <authorList>
            <person name="Grum-Grzhimaylo A.A."/>
            <person name="Falkoski D.L."/>
            <person name="van den Heuvel J."/>
            <person name="Valero-Jimenez C.A."/>
            <person name="Min B."/>
            <person name="Choi I.G."/>
            <person name="Lipzen A."/>
            <person name="Daum C.G."/>
            <person name="Aanen D.K."/>
            <person name="Tsang A."/>
            <person name="Henrissat B."/>
            <person name="Bilanenko E.N."/>
            <person name="de Vries R.P."/>
            <person name="van Kan J.A.L."/>
            <person name="Grigoriev I.V."/>
            <person name="Debets A.J.M."/>
        </authorList>
    </citation>
    <scope>NUCLEOTIDE SEQUENCE [LARGE SCALE GENOMIC DNA]</scope>
    <source>
        <strain evidence="10 11">F11</strain>
    </source>
</reference>
<keyword evidence="3" id="KW-0507">mRNA processing</keyword>
<keyword evidence="4" id="KW-0805">Transcription regulation</keyword>
<evidence type="ECO:0000256" key="1">
    <source>
        <dbReference type="ARBA" id="ARBA00004123"/>
    </source>
</evidence>
<evidence type="ECO:0000256" key="7">
    <source>
        <dbReference type="ARBA" id="ARBA00023242"/>
    </source>
</evidence>
<evidence type="ECO:0000256" key="4">
    <source>
        <dbReference type="ARBA" id="ARBA00023015"/>
    </source>
</evidence>
<comment type="similarity">
    <text evidence="2">Belongs to the pinin family.</text>
</comment>
<dbReference type="GO" id="GO:0071013">
    <property type="term" value="C:catalytic step 2 spliceosome"/>
    <property type="evidence" value="ECO:0007669"/>
    <property type="project" value="TreeGrafter"/>
</dbReference>
<evidence type="ECO:0000313" key="11">
    <source>
        <dbReference type="Proteomes" id="UP000272025"/>
    </source>
</evidence>
<evidence type="ECO:0000259" key="9">
    <source>
        <dbReference type="Pfam" id="PF04696"/>
    </source>
</evidence>
<feature type="compositionally biased region" description="Low complexity" evidence="8">
    <location>
        <begin position="115"/>
        <end position="128"/>
    </location>
</feature>
<keyword evidence="6" id="KW-0508">mRNA splicing</keyword>
<evidence type="ECO:0000313" key="10">
    <source>
        <dbReference type="EMBL" id="ROT40494.1"/>
    </source>
</evidence>
<feature type="compositionally biased region" description="Basic and acidic residues" evidence="8">
    <location>
        <begin position="290"/>
        <end position="300"/>
    </location>
</feature>
<dbReference type="OrthoDB" id="330772at2759"/>
<dbReference type="STRING" id="1314773.A0A3N2Q155"/>
<organism evidence="10 11">
    <name type="scientific">Sodiomyces alkalinus (strain CBS 110278 / VKM F-3762 / F11)</name>
    <name type="common">Alkaliphilic filamentous fungus</name>
    <dbReference type="NCBI Taxonomy" id="1314773"/>
    <lineage>
        <taxon>Eukaryota</taxon>
        <taxon>Fungi</taxon>
        <taxon>Dikarya</taxon>
        <taxon>Ascomycota</taxon>
        <taxon>Pezizomycotina</taxon>
        <taxon>Sordariomycetes</taxon>
        <taxon>Hypocreomycetidae</taxon>
        <taxon>Glomerellales</taxon>
        <taxon>Plectosphaerellaceae</taxon>
        <taxon>Sodiomyces</taxon>
    </lineage>
</organism>
<gene>
    <name evidence="10" type="ORF">SODALDRAFT_330217</name>
</gene>
<dbReference type="EMBL" id="ML119052">
    <property type="protein sequence ID" value="ROT40494.1"/>
    <property type="molecule type" value="Genomic_DNA"/>
</dbReference>
<accession>A0A3N2Q155</accession>
<feature type="domain" description="Pinin/SDK/MemA protein" evidence="9">
    <location>
        <begin position="102"/>
        <end position="218"/>
    </location>
</feature>
<evidence type="ECO:0000256" key="8">
    <source>
        <dbReference type="SAM" id="MobiDB-lite"/>
    </source>
</evidence>
<dbReference type="InterPro" id="IPR039853">
    <property type="entry name" value="Pinin"/>
</dbReference>
<evidence type="ECO:0000256" key="6">
    <source>
        <dbReference type="ARBA" id="ARBA00023187"/>
    </source>
</evidence>
<evidence type="ECO:0000256" key="3">
    <source>
        <dbReference type="ARBA" id="ARBA00022664"/>
    </source>
</evidence>
<feature type="compositionally biased region" description="Polar residues" evidence="8">
    <location>
        <begin position="63"/>
        <end position="79"/>
    </location>
</feature>
<comment type="subcellular location">
    <subcellularLocation>
        <location evidence="1">Nucleus</location>
    </subcellularLocation>
</comment>
<dbReference type="RefSeq" id="XP_028468300.1">
    <property type="nucleotide sequence ID" value="XM_028611149.1"/>
</dbReference>
<keyword evidence="7" id="KW-0539">Nucleus</keyword>
<feature type="compositionally biased region" description="Acidic residues" evidence="8">
    <location>
        <begin position="301"/>
        <end position="314"/>
    </location>
</feature>
<dbReference type="GO" id="GO:0006397">
    <property type="term" value="P:mRNA processing"/>
    <property type="evidence" value="ECO:0007669"/>
    <property type="project" value="UniProtKB-KW"/>
</dbReference>
<evidence type="ECO:0000256" key="2">
    <source>
        <dbReference type="ARBA" id="ARBA00010386"/>
    </source>
</evidence>
<protein>
    <recommendedName>
        <fullName evidence="9">Pinin/SDK/MemA protein domain-containing protein</fullName>
    </recommendedName>
</protein>
<evidence type="ECO:0000256" key="5">
    <source>
        <dbReference type="ARBA" id="ARBA00023163"/>
    </source>
</evidence>
<dbReference type="InterPro" id="IPR006786">
    <property type="entry name" value="Pinin_SDK_MemA"/>
</dbReference>
<dbReference type="GeneID" id="39579627"/>
<feature type="compositionally biased region" description="Basic and acidic residues" evidence="8">
    <location>
        <begin position="133"/>
        <end position="154"/>
    </location>
</feature>
<dbReference type="PANTHER" id="PTHR12707">
    <property type="entry name" value="PINN"/>
    <property type="match status" value="1"/>
</dbReference>
<feature type="region of interest" description="Disordered" evidence="8">
    <location>
        <begin position="235"/>
        <end position="314"/>
    </location>
</feature>
<dbReference type="AlphaFoldDB" id="A0A3N2Q155"/>
<name>A0A3N2Q155_SODAK</name>
<keyword evidence="11" id="KW-1185">Reference proteome</keyword>
<feature type="region of interest" description="Disordered" evidence="8">
    <location>
        <begin position="1"/>
        <end position="154"/>
    </location>
</feature>
<dbReference type="Pfam" id="PF04696">
    <property type="entry name" value="Pinin_SDK_memA"/>
    <property type="match status" value="1"/>
</dbReference>
<dbReference type="GO" id="GO:0008380">
    <property type="term" value="P:RNA splicing"/>
    <property type="evidence" value="ECO:0007669"/>
    <property type="project" value="UniProtKB-KW"/>
</dbReference>
<sequence length="314" mass="35335">MVEIEVEEQKATLPDEETGSTPAEDVAAQKRKASSPPLTAQDASPSPKRQKIDDESEDALQETEVNQVANVPTRASDNQDAVREDEPTGSKTARPRAIPSKEEEKKRGQRLFGGLLSTLSQTSSTSSQQKRRREIEQRQQERAQKQKAEGERRLSERLAAVNAVRQEEQKPFEEKVMKTRHANLLARAHSLQTKAEPQIYYRPWKLNRKQADTIDEQISAAKAIISREVEELELRKEEYDRRHGHRRPDNMKRRDEKPTEVVGAADSLASAPPDVHAKAANASPGHSRKGSHDSKDHDESGDIVVEGEEDTVMY</sequence>
<dbReference type="Proteomes" id="UP000272025">
    <property type="component" value="Unassembled WGS sequence"/>
</dbReference>
<keyword evidence="5" id="KW-0804">Transcription</keyword>